<dbReference type="Proteomes" id="UP000053711">
    <property type="component" value="Unassembled WGS sequence"/>
</dbReference>
<proteinExistence type="predicted"/>
<name>A0ACB4UQQ5_9ACTN</name>
<comment type="caution">
    <text evidence="1">The sequence shown here is derived from an EMBL/GenBank/DDBJ whole genome shotgun (WGS) entry which is preliminary data.</text>
</comment>
<accession>A0ACB4UQQ5</accession>
<protein>
    <submittedName>
        <fullName evidence="1">Transcriptional regulatory protein, C-terminal domain-containing protein</fullName>
    </submittedName>
</protein>
<organism evidence="1 2">
    <name type="scientific">Cutibacterium granulosum TM11</name>
    <dbReference type="NCBI Taxonomy" id="1292373"/>
    <lineage>
        <taxon>Bacteria</taxon>
        <taxon>Bacillati</taxon>
        <taxon>Actinomycetota</taxon>
        <taxon>Actinomycetes</taxon>
        <taxon>Propionibacteriales</taxon>
        <taxon>Propionibacteriaceae</taxon>
        <taxon>Cutibacterium</taxon>
    </lineage>
</organism>
<gene>
    <name evidence="1" type="ORF">H640_00902</name>
</gene>
<sequence length="291" mass="31467">MEWVGSSSWQLHSHPEGWHNVRAVVFWSTGEEEPVARIAFFTHETTPSPDALTLLDHEIELLPLNPATTPLTGTRPVRRSMAGRGATASADATAAGSATSGADSGAPGPSPISLATAADLALVDYRTAPGDARQMCARMAAAGLRRPIVALVPQEALPMLSPQWGVDDFLVETASPLEMDARIRFILAGPDDSLVTAGPFVIDEDGYTATVGGMSLDLTYTEFELLKFLVANPGRVLSREVLLSQVWGYDYYGGTRTVDVHIRRLRAKIGPEFEGHIHTVRSVGYRFQVNR</sequence>
<reference evidence="1 2" key="1">
    <citation type="journal article" date="2013" name="BMC Genomics">
        <title>Comparative genomics reveals distinct host-interacting traits of three major human-associated propionibacteria.</title>
        <authorList>
            <person name="Mak T.N."/>
            <person name="Schmid M."/>
            <person name="Brzuszkiewicz E."/>
            <person name="Zeng G."/>
            <person name="Meyer R."/>
            <person name="Sfanos K.S."/>
            <person name="Brinkmann V."/>
            <person name="Meyer T.F."/>
            <person name="Bruggemann H."/>
        </authorList>
    </citation>
    <scope>NUCLEOTIDE SEQUENCE [LARGE SCALE GENOMIC DNA]</scope>
    <source>
        <strain evidence="1 2">TM11</strain>
    </source>
</reference>
<dbReference type="EMBL" id="AOST01000007">
    <property type="protein sequence ID" value="ERF67846.1"/>
    <property type="molecule type" value="Genomic_DNA"/>
</dbReference>
<evidence type="ECO:0000313" key="2">
    <source>
        <dbReference type="Proteomes" id="UP000053711"/>
    </source>
</evidence>
<keyword evidence="2" id="KW-1185">Reference proteome</keyword>
<evidence type="ECO:0000313" key="1">
    <source>
        <dbReference type="EMBL" id="ERF67846.1"/>
    </source>
</evidence>